<gene>
    <name evidence="1" type="ORF">ACFO4O_14010</name>
</gene>
<dbReference type="RefSeq" id="WP_382409568.1">
    <property type="nucleotide sequence ID" value="NZ_JBHSGU010000005.1"/>
</dbReference>
<evidence type="ECO:0000313" key="1">
    <source>
        <dbReference type="EMBL" id="MFC4701283.1"/>
    </source>
</evidence>
<dbReference type="Proteomes" id="UP001595897">
    <property type="component" value="Unassembled WGS sequence"/>
</dbReference>
<proteinExistence type="predicted"/>
<reference evidence="2" key="1">
    <citation type="journal article" date="2019" name="Int. J. Syst. Evol. Microbiol.">
        <title>The Global Catalogue of Microorganisms (GCM) 10K type strain sequencing project: providing services to taxonomists for standard genome sequencing and annotation.</title>
        <authorList>
            <consortium name="The Broad Institute Genomics Platform"/>
            <consortium name="The Broad Institute Genome Sequencing Center for Infectious Disease"/>
            <person name="Wu L."/>
            <person name="Ma J."/>
        </authorList>
    </citation>
    <scope>NUCLEOTIDE SEQUENCE [LARGE SCALE GENOMIC DNA]</scope>
    <source>
        <strain evidence="2">KACC 12507</strain>
    </source>
</reference>
<comment type="caution">
    <text evidence="1">The sequence shown here is derived from an EMBL/GenBank/DDBJ whole genome shotgun (WGS) entry which is preliminary data.</text>
</comment>
<dbReference type="EMBL" id="JBHSGU010000005">
    <property type="protein sequence ID" value="MFC4701283.1"/>
    <property type="molecule type" value="Genomic_DNA"/>
</dbReference>
<sequence length="133" mass="15163">MTVAIDYNWPQDFIEGVPPQEATPANGKVYRLVKSIPPQEDDFLQHNVEKPNYPYRDELARKKGFGVSLWSTLHKVKRAGKNYPAPNQLGEWLIASGELVVELGVIYKSKNGHVSLWKQCGAKPHLHMKNQER</sequence>
<name>A0ABV9M0Q4_9ALTE</name>
<keyword evidence="2" id="KW-1185">Reference proteome</keyword>
<protein>
    <submittedName>
        <fullName evidence="1">Uncharacterized protein</fullName>
    </submittedName>
</protein>
<accession>A0ABV9M0Q4</accession>
<evidence type="ECO:0000313" key="2">
    <source>
        <dbReference type="Proteomes" id="UP001595897"/>
    </source>
</evidence>
<organism evidence="1 2">
    <name type="scientific">Glaciecola siphonariae</name>
    <dbReference type="NCBI Taxonomy" id="521012"/>
    <lineage>
        <taxon>Bacteria</taxon>
        <taxon>Pseudomonadati</taxon>
        <taxon>Pseudomonadota</taxon>
        <taxon>Gammaproteobacteria</taxon>
        <taxon>Alteromonadales</taxon>
        <taxon>Alteromonadaceae</taxon>
        <taxon>Glaciecola</taxon>
    </lineage>
</organism>